<keyword evidence="5" id="KW-0598">Phosphotransferase system</keyword>
<name>A0A6N7S485_9FIRM</name>
<dbReference type="EMBL" id="WKPI01000002">
    <property type="protein sequence ID" value="MSC31881.1"/>
    <property type="molecule type" value="Genomic_DNA"/>
</dbReference>
<keyword evidence="8 9" id="KW-0472">Membrane</keyword>
<evidence type="ECO:0000256" key="7">
    <source>
        <dbReference type="ARBA" id="ARBA00022989"/>
    </source>
</evidence>
<evidence type="ECO:0000313" key="14">
    <source>
        <dbReference type="Proteomes" id="UP000480929"/>
    </source>
</evidence>
<dbReference type="InterPro" id="IPR006327">
    <property type="entry name" value="PTS_IIC_fruc"/>
</dbReference>
<dbReference type="InterPro" id="IPR013014">
    <property type="entry name" value="PTS_EIIC_2"/>
</dbReference>
<evidence type="ECO:0000256" key="4">
    <source>
        <dbReference type="ARBA" id="ARBA00022597"/>
    </source>
</evidence>
<evidence type="ECO:0000256" key="1">
    <source>
        <dbReference type="ARBA" id="ARBA00004429"/>
    </source>
</evidence>
<dbReference type="PROSITE" id="PS51104">
    <property type="entry name" value="PTS_EIIC_TYPE_2"/>
    <property type="match status" value="1"/>
</dbReference>
<dbReference type="GO" id="GO:0090563">
    <property type="term" value="F:protein-phosphocysteine-sugar phosphotransferase activity"/>
    <property type="evidence" value="ECO:0007669"/>
    <property type="project" value="TreeGrafter"/>
</dbReference>
<reference evidence="13 14" key="1">
    <citation type="journal article" date="2019" name="Nat. Med.">
        <title>A library of human gut bacterial isolates paired with longitudinal multiomics data enables mechanistic microbiome research.</title>
        <authorList>
            <person name="Poyet M."/>
            <person name="Groussin M."/>
            <person name="Gibbons S.M."/>
            <person name="Avila-Pacheco J."/>
            <person name="Jiang X."/>
            <person name="Kearney S.M."/>
            <person name="Perrotta A.R."/>
            <person name="Berdy B."/>
            <person name="Zhao S."/>
            <person name="Lieberman T.D."/>
            <person name="Swanson P.K."/>
            <person name="Smith M."/>
            <person name="Roesemann S."/>
            <person name="Alexander J.E."/>
            <person name="Rich S.A."/>
            <person name="Livny J."/>
            <person name="Vlamakis H."/>
            <person name="Clish C."/>
            <person name="Bullock K."/>
            <person name="Deik A."/>
            <person name="Scott J."/>
            <person name="Pierce K.A."/>
            <person name="Xavier R.J."/>
            <person name="Alm E.J."/>
        </authorList>
    </citation>
    <scope>NUCLEOTIDE SEQUENCE [LARGE SCALE GENOMIC DNA]</scope>
    <source>
        <strain evidence="11 13">BIOML-A4</strain>
        <strain evidence="12 14">BIOML-A5</strain>
    </source>
</reference>
<evidence type="ECO:0000313" key="13">
    <source>
        <dbReference type="Proteomes" id="UP000433575"/>
    </source>
</evidence>
<comment type="subcellular location">
    <subcellularLocation>
        <location evidence="1">Cell inner membrane</location>
        <topology evidence="1">Multi-pass membrane protein</topology>
    </subcellularLocation>
</comment>
<comment type="caution">
    <text evidence="11">The sequence shown here is derived from an EMBL/GenBank/DDBJ whole genome shotgun (WGS) entry which is preliminary data.</text>
</comment>
<sequence>MKKLNFKKHMMTGISYMIPMIVAGGILGALAKGFGGWEVGNYAPEAGATIFSNLNCFDWKQFWWMISKLSDYAMSFGVAVMTAGVCYSIAERPGIVPGFIIGYAANQSKAGFLGGLLMAFVIGYFIQWMKTWKLPKWMVGLMPVMIIPVIATFVCGVAFFAIVAKPMAIAMNALQGWIMSLNGGSKFIIGAVIGAGMGFDMGGPVNKTASMAANALGADGIYGPMSAKIIGGMTPPCGVFVSTLLTPKKFSLTEKETAKTAFPMGLCFITEGVLPFAAADPARFIPASMIGSALAGGLAVAMGVESVAGHGGIFVFPMMTNWMWAVIALIVGSVATGVIYSAIKKPSEEGQEDEEEIVDLDINL</sequence>
<protein>
    <submittedName>
        <fullName evidence="11">PTS fructose transporter subunit IIC</fullName>
    </submittedName>
</protein>
<accession>A0A6N7S485</accession>
<evidence type="ECO:0000313" key="11">
    <source>
        <dbReference type="EMBL" id="MSA88126.1"/>
    </source>
</evidence>
<feature type="transmembrane region" description="Helical" evidence="9">
    <location>
        <begin position="110"/>
        <end position="129"/>
    </location>
</feature>
<dbReference type="GO" id="GO:0008982">
    <property type="term" value="F:protein-N(PI)-phosphohistidine-sugar phosphotransferase activity"/>
    <property type="evidence" value="ECO:0007669"/>
    <property type="project" value="InterPro"/>
</dbReference>
<feature type="transmembrane region" description="Helical" evidence="9">
    <location>
        <begin position="12"/>
        <end position="31"/>
    </location>
</feature>
<dbReference type="Proteomes" id="UP000480929">
    <property type="component" value="Unassembled WGS sequence"/>
</dbReference>
<organism evidence="11 13">
    <name type="scientific">Holdemania massiliensis</name>
    <dbReference type="NCBI Taxonomy" id="1468449"/>
    <lineage>
        <taxon>Bacteria</taxon>
        <taxon>Bacillati</taxon>
        <taxon>Bacillota</taxon>
        <taxon>Erysipelotrichia</taxon>
        <taxon>Erysipelotrichales</taxon>
        <taxon>Erysipelotrichaceae</taxon>
        <taxon>Holdemania</taxon>
    </lineage>
</organism>
<dbReference type="AlphaFoldDB" id="A0A6N7S485"/>
<dbReference type="NCBIfam" id="TIGR01427">
    <property type="entry name" value="PTS_IIC_fructo"/>
    <property type="match status" value="1"/>
</dbReference>
<evidence type="ECO:0000256" key="2">
    <source>
        <dbReference type="ARBA" id="ARBA00022448"/>
    </source>
</evidence>
<dbReference type="PANTHER" id="PTHR30505:SF0">
    <property type="entry name" value="FRUCTOSE-LIKE PTS SYSTEM EIIBC COMPONENT-RELATED"/>
    <property type="match status" value="1"/>
</dbReference>
<dbReference type="InterPro" id="IPR050864">
    <property type="entry name" value="Bacterial_PTS_Sugar_Transport"/>
</dbReference>
<feature type="transmembrane region" description="Helical" evidence="9">
    <location>
        <begin position="72"/>
        <end position="90"/>
    </location>
</feature>
<gene>
    <name evidence="12" type="ORF">GKD88_01925</name>
    <name evidence="11" type="ORF">GKE08_02125</name>
</gene>
<evidence type="ECO:0000256" key="5">
    <source>
        <dbReference type="ARBA" id="ARBA00022683"/>
    </source>
</evidence>
<keyword evidence="7 9" id="KW-1133">Transmembrane helix</keyword>
<evidence type="ECO:0000256" key="8">
    <source>
        <dbReference type="ARBA" id="ARBA00023136"/>
    </source>
</evidence>
<proteinExistence type="predicted"/>
<evidence type="ECO:0000256" key="9">
    <source>
        <dbReference type="SAM" id="Phobius"/>
    </source>
</evidence>
<feature type="transmembrane region" description="Helical" evidence="9">
    <location>
        <begin position="141"/>
        <end position="164"/>
    </location>
</feature>
<dbReference type="RefSeq" id="WP_154237761.1">
    <property type="nucleotide sequence ID" value="NZ_CALJPI010000207.1"/>
</dbReference>
<feature type="transmembrane region" description="Helical" evidence="9">
    <location>
        <begin position="322"/>
        <end position="343"/>
    </location>
</feature>
<evidence type="ECO:0000256" key="6">
    <source>
        <dbReference type="ARBA" id="ARBA00022692"/>
    </source>
</evidence>
<dbReference type="Proteomes" id="UP000433575">
    <property type="component" value="Unassembled WGS sequence"/>
</dbReference>
<evidence type="ECO:0000256" key="3">
    <source>
        <dbReference type="ARBA" id="ARBA00022475"/>
    </source>
</evidence>
<dbReference type="EMBL" id="WKPJ01000002">
    <property type="protein sequence ID" value="MSA88126.1"/>
    <property type="molecule type" value="Genomic_DNA"/>
</dbReference>
<dbReference type="OrthoDB" id="9782569at2"/>
<keyword evidence="3" id="KW-1003">Cell membrane</keyword>
<dbReference type="GO" id="GO:0005351">
    <property type="term" value="F:carbohydrate:proton symporter activity"/>
    <property type="evidence" value="ECO:0007669"/>
    <property type="project" value="InterPro"/>
</dbReference>
<dbReference type="GO" id="GO:0005886">
    <property type="term" value="C:plasma membrane"/>
    <property type="evidence" value="ECO:0007669"/>
    <property type="project" value="UniProtKB-SubCell"/>
</dbReference>
<keyword evidence="4" id="KW-0762">Sugar transport</keyword>
<feature type="transmembrane region" description="Helical" evidence="9">
    <location>
        <begin position="293"/>
        <end position="316"/>
    </location>
</feature>
<dbReference type="PANTHER" id="PTHR30505">
    <property type="entry name" value="FRUCTOSE-LIKE PERMEASE"/>
    <property type="match status" value="1"/>
</dbReference>
<keyword evidence="6 9" id="KW-0812">Transmembrane</keyword>
<keyword evidence="2" id="KW-0813">Transport</keyword>
<evidence type="ECO:0000313" key="12">
    <source>
        <dbReference type="EMBL" id="MSC31881.1"/>
    </source>
</evidence>
<evidence type="ECO:0000259" key="10">
    <source>
        <dbReference type="PROSITE" id="PS51104"/>
    </source>
</evidence>
<dbReference type="GO" id="GO:0009401">
    <property type="term" value="P:phosphoenolpyruvate-dependent sugar phosphotransferase system"/>
    <property type="evidence" value="ECO:0007669"/>
    <property type="project" value="UniProtKB-KW"/>
</dbReference>
<keyword evidence="14" id="KW-1185">Reference proteome</keyword>
<feature type="domain" description="PTS EIIC type-2" evidence="10">
    <location>
        <begin position="6"/>
        <end position="353"/>
    </location>
</feature>